<gene>
    <name evidence="1" type="ORF">S01H4_62504</name>
</gene>
<dbReference type="AlphaFoldDB" id="X1DNY0"/>
<dbReference type="Pfam" id="PF00300">
    <property type="entry name" value="His_Phos_1"/>
    <property type="match status" value="1"/>
</dbReference>
<reference evidence="1" key="1">
    <citation type="journal article" date="2014" name="Front. Microbiol.">
        <title>High frequency of phylogenetically diverse reductive dehalogenase-homologous genes in deep subseafloor sedimentary metagenomes.</title>
        <authorList>
            <person name="Kawai M."/>
            <person name="Futagami T."/>
            <person name="Toyoda A."/>
            <person name="Takaki Y."/>
            <person name="Nishi S."/>
            <person name="Hori S."/>
            <person name="Arai W."/>
            <person name="Tsubouchi T."/>
            <person name="Morono Y."/>
            <person name="Uchiyama I."/>
            <person name="Ito T."/>
            <person name="Fujiyama A."/>
            <person name="Inagaki F."/>
            <person name="Takami H."/>
        </authorList>
    </citation>
    <scope>NUCLEOTIDE SEQUENCE</scope>
    <source>
        <strain evidence="1">Expedition CK06-06</strain>
    </source>
</reference>
<feature type="non-terminal residue" evidence="1">
    <location>
        <position position="1"/>
    </location>
</feature>
<dbReference type="InterPro" id="IPR029033">
    <property type="entry name" value="His_PPase_superfam"/>
</dbReference>
<dbReference type="CDD" id="cd07067">
    <property type="entry name" value="HP_PGM_like"/>
    <property type="match status" value="1"/>
</dbReference>
<accession>X1DNY0</accession>
<dbReference type="EMBL" id="BART01037323">
    <property type="protein sequence ID" value="GAH06699.1"/>
    <property type="molecule type" value="Genomic_DNA"/>
</dbReference>
<organism evidence="1">
    <name type="scientific">marine sediment metagenome</name>
    <dbReference type="NCBI Taxonomy" id="412755"/>
    <lineage>
        <taxon>unclassified sequences</taxon>
        <taxon>metagenomes</taxon>
        <taxon>ecological metagenomes</taxon>
    </lineage>
</organism>
<evidence type="ECO:0008006" key="2">
    <source>
        <dbReference type="Google" id="ProtNLM"/>
    </source>
</evidence>
<name>X1DNY0_9ZZZZ</name>
<dbReference type="InterPro" id="IPR013078">
    <property type="entry name" value="His_Pase_superF_clade-1"/>
</dbReference>
<protein>
    <recommendedName>
        <fullName evidence="2">Histidine phosphatase family protein</fullName>
    </recommendedName>
</protein>
<evidence type="ECO:0000313" key="1">
    <source>
        <dbReference type="EMBL" id="GAH06699.1"/>
    </source>
</evidence>
<comment type="caution">
    <text evidence="1">The sequence shown here is derived from an EMBL/GenBank/DDBJ whole genome shotgun (WGS) entry which is preliminary data.</text>
</comment>
<proteinExistence type="predicted"/>
<sequence>EGVSIAEVGKHLSQLLIRHSQGGELPKLPGGESLTGVQQRVWSTIQRLVNRHGDGALVVVSHYFSILTTVCSVLNLPLPQIDRLRLNPGSISILTFDEQATRLTLFNDTCHLASTEQ</sequence>
<dbReference type="SUPFAM" id="SSF53254">
    <property type="entry name" value="Phosphoglycerate mutase-like"/>
    <property type="match status" value="1"/>
</dbReference>
<dbReference type="Gene3D" id="3.40.50.1240">
    <property type="entry name" value="Phosphoglycerate mutase-like"/>
    <property type="match status" value="1"/>
</dbReference>